<evidence type="ECO:0000313" key="1">
    <source>
        <dbReference type="EMBL" id="KAI8428778.1"/>
    </source>
</evidence>
<gene>
    <name evidence="1" type="ORF">MSG28_007452</name>
</gene>
<accession>A0ACC0JXC2</accession>
<dbReference type="Proteomes" id="UP001064048">
    <property type="component" value="Chromosome 12"/>
</dbReference>
<reference evidence="1 2" key="1">
    <citation type="journal article" date="2022" name="Genome Biol. Evol.">
        <title>The Spruce Budworm Genome: Reconstructing the Evolutionary History of Antifreeze Proteins.</title>
        <authorList>
            <person name="Beliveau C."/>
            <person name="Gagne P."/>
            <person name="Picq S."/>
            <person name="Vernygora O."/>
            <person name="Keeling C.I."/>
            <person name="Pinkney K."/>
            <person name="Doucet D."/>
            <person name="Wen F."/>
            <person name="Johnston J.S."/>
            <person name="Maaroufi H."/>
            <person name="Boyle B."/>
            <person name="Laroche J."/>
            <person name="Dewar K."/>
            <person name="Juretic N."/>
            <person name="Blackburn G."/>
            <person name="Nisole A."/>
            <person name="Brunet B."/>
            <person name="Brandao M."/>
            <person name="Lumley L."/>
            <person name="Duan J."/>
            <person name="Quan G."/>
            <person name="Lucarotti C.J."/>
            <person name="Roe A.D."/>
            <person name="Sperling F.A.H."/>
            <person name="Levesque R.C."/>
            <person name="Cusson M."/>
        </authorList>
    </citation>
    <scope>NUCLEOTIDE SEQUENCE [LARGE SCALE GENOMIC DNA]</scope>
    <source>
        <strain evidence="1">Glfc:IPQL:Cfum</strain>
    </source>
</reference>
<evidence type="ECO:0000313" key="2">
    <source>
        <dbReference type="Proteomes" id="UP001064048"/>
    </source>
</evidence>
<protein>
    <submittedName>
        <fullName evidence="1">Uncharacterized protein</fullName>
    </submittedName>
</protein>
<organism evidence="1 2">
    <name type="scientific">Choristoneura fumiferana</name>
    <name type="common">Spruce budworm moth</name>
    <name type="synonym">Archips fumiferana</name>
    <dbReference type="NCBI Taxonomy" id="7141"/>
    <lineage>
        <taxon>Eukaryota</taxon>
        <taxon>Metazoa</taxon>
        <taxon>Ecdysozoa</taxon>
        <taxon>Arthropoda</taxon>
        <taxon>Hexapoda</taxon>
        <taxon>Insecta</taxon>
        <taxon>Pterygota</taxon>
        <taxon>Neoptera</taxon>
        <taxon>Endopterygota</taxon>
        <taxon>Lepidoptera</taxon>
        <taxon>Glossata</taxon>
        <taxon>Ditrysia</taxon>
        <taxon>Tortricoidea</taxon>
        <taxon>Tortricidae</taxon>
        <taxon>Tortricinae</taxon>
        <taxon>Choristoneura</taxon>
    </lineage>
</organism>
<comment type="caution">
    <text evidence="1">The sequence shown here is derived from an EMBL/GenBank/DDBJ whole genome shotgun (WGS) entry which is preliminary data.</text>
</comment>
<proteinExistence type="predicted"/>
<keyword evidence="2" id="KW-1185">Reference proteome</keyword>
<name>A0ACC0JXC2_CHOFU</name>
<dbReference type="EMBL" id="CM046112">
    <property type="protein sequence ID" value="KAI8428778.1"/>
    <property type="molecule type" value="Genomic_DNA"/>
</dbReference>
<sequence length="91" mass="10552">MFGNLKLPLIKQKGCKEEPLYCYRSVKTKPPKTPTLRAKRHQRRCVSTRDVQGCAAWTVFFIYLSSHSIALVETAEQREARVNREMELQIA</sequence>